<dbReference type="PANTHER" id="PTHR43761:SF1">
    <property type="entry name" value="D-ISOMER SPECIFIC 2-HYDROXYACID DEHYDROGENASE CATALYTIC DOMAIN-CONTAINING PROTEIN-RELATED"/>
    <property type="match status" value="1"/>
</dbReference>
<protein>
    <submittedName>
        <fullName evidence="7">Hydroxyacid dehydrogenase</fullName>
    </submittedName>
</protein>
<evidence type="ECO:0000259" key="6">
    <source>
        <dbReference type="Pfam" id="PF02826"/>
    </source>
</evidence>
<dbReference type="Gene3D" id="3.40.50.720">
    <property type="entry name" value="NAD(P)-binding Rossmann-like Domain"/>
    <property type="match status" value="2"/>
</dbReference>
<evidence type="ECO:0000256" key="3">
    <source>
        <dbReference type="ARBA" id="ARBA00023027"/>
    </source>
</evidence>
<gene>
    <name evidence="7" type="ORF">IAA86_03635</name>
</gene>
<name>A0A9D1FJ21_9BACT</name>
<accession>A0A9D1FJ21</accession>
<dbReference type="GO" id="GO:0051287">
    <property type="term" value="F:NAD binding"/>
    <property type="evidence" value="ECO:0007669"/>
    <property type="project" value="InterPro"/>
</dbReference>
<dbReference type="Proteomes" id="UP000886865">
    <property type="component" value="Unassembled WGS sequence"/>
</dbReference>
<dbReference type="AlphaFoldDB" id="A0A9D1FJ21"/>
<evidence type="ECO:0000259" key="5">
    <source>
        <dbReference type="Pfam" id="PF00389"/>
    </source>
</evidence>
<evidence type="ECO:0000256" key="1">
    <source>
        <dbReference type="ARBA" id="ARBA00005854"/>
    </source>
</evidence>
<comment type="similarity">
    <text evidence="1 4">Belongs to the D-isomer specific 2-hydroxyacid dehydrogenase family.</text>
</comment>
<dbReference type="PROSITE" id="PS00065">
    <property type="entry name" value="D_2_HYDROXYACID_DH_1"/>
    <property type="match status" value="1"/>
</dbReference>
<keyword evidence="2 4" id="KW-0560">Oxidoreductase</keyword>
<evidence type="ECO:0000313" key="7">
    <source>
        <dbReference type="EMBL" id="HIS74095.1"/>
    </source>
</evidence>
<dbReference type="InterPro" id="IPR006139">
    <property type="entry name" value="D-isomer_2_OHA_DH_cat_dom"/>
</dbReference>
<dbReference type="EMBL" id="DVJQ01000032">
    <property type="protein sequence ID" value="HIS74095.1"/>
    <property type="molecule type" value="Genomic_DNA"/>
</dbReference>
<evidence type="ECO:0000256" key="2">
    <source>
        <dbReference type="ARBA" id="ARBA00023002"/>
    </source>
</evidence>
<dbReference type="InterPro" id="IPR006140">
    <property type="entry name" value="D-isomer_DH_NAD-bd"/>
</dbReference>
<proteinExistence type="inferred from homology"/>
<feature type="domain" description="D-isomer specific 2-hydroxyacid dehydrogenase catalytic" evidence="5">
    <location>
        <begin position="22"/>
        <end position="310"/>
    </location>
</feature>
<evidence type="ECO:0000313" key="8">
    <source>
        <dbReference type="Proteomes" id="UP000886865"/>
    </source>
</evidence>
<dbReference type="InterPro" id="IPR029753">
    <property type="entry name" value="D-isomer_DH_CS"/>
</dbReference>
<feature type="domain" description="D-isomer specific 2-hydroxyacid dehydrogenase NAD-binding" evidence="6">
    <location>
        <begin position="112"/>
        <end position="284"/>
    </location>
</feature>
<dbReference type="FunFam" id="3.40.50.720:FF:000203">
    <property type="entry name" value="D-3-phosphoglycerate dehydrogenase (SerA)"/>
    <property type="match status" value="1"/>
</dbReference>
<dbReference type="Pfam" id="PF02826">
    <property type="entry name" value="2-Hacid_dh_C"/>
    <property type="match status" value="1"/>
</dbReference>
<organism evidence="7 8">
    <name type="scientific">Candidatus Galligastranaerophilus intestinavium</name>
    <dbReference type="NCBI Taxonomy" id="2840836"/>
    <lineage>
        <taxon>Bacteria</taxon>
        <taxon>Candidatus Galligastranaerophilus</taxon>
    </lineage>
</organism>
<comment type="caution">
    <text evidence="7">The sequence shown here is derived from an EMBL/GenBank/DDBJ whole genome shotgun (WGS) entry which is preliminary data.</text>
</comment>
<dbReference type="PROSITE" id="PS00671">
    <property type="entry name" value="D_2_HYDROXYACID_DH_3"/>
    <property type="match status" value="1"/>
</dbReference>
<dbReference type="SUPFAM" id="SSF51735">
    <property type="entry name" value="NAD(P)-binding Rossmann-fold domains"/>
    <property type="match status" value="1"/>
</dbReference>
<dbReference type="InterPro" id="IPR050418">
    <property type="entry name" value="D-iso_2-hydroxyacid_DH_PdxB"/>
</dbReference>
<dbReference type="GO" id="GO:0016616">
    <property type="term" value="F:oxidoreductase activity, acting on the CH-OH group of donors, NAD or NADP as acceptor"/>
    <property type="evidence" value="ECO:0007669"/>
    <property type="project" value="InterPro"/>
</dbReference>
<dbReference type="SUPFAM" id="SSF52283">
    <property type="entry name" value="Formate/glycerate dehydrogenase catalytic domain-like"/>
    <property type="match status" value="1"/>
</dbReference>
<dbReference type="InterPro" id="IPR036291">
    <property type="entry name" value="NAD(P)-bd_dom_sf"/>
</dbReference>
<sequence>MNIVLMESLGVDDSILNDYILKLKDKGHDFKVYNRSDDIKVQKEQIKDADIVIIANMPLSGEVISSAKRLKFINVAFTGVDHLDVSRAKGLGIDISNASGYSTESVCELTICMILTLLRNVREVEKKCREYGTKEGLIGNELCGKTVGIVGTGKIGSRVARVLSAFGCKILAYNGFSNKQNTDIITYLPLKDMLEQSDIVTLHCSASEKSRHIINKQTLSYMRKDAILINTARGGVVDSSALAWALNNDMIRAAAVDVFDVEPPLDDSEPLLKAKNTLLTPHIAFASKESMLKRAKIVFENIDMWLLGKQINKI</sequence>
<reference evidence="7" key="2">
    <citation type="journal article" date="2021" name="PeerJ">
        <title>Extensive microbial diversity within the chicken gut microbiome revealed by metagenomics and culture.</title>
        <authorList>
            <person name="Gilroy R."/>
            <person name="Ravi A."/>
            <person name="Getino M."/>
            <person name="Pursley I."/>
            <person name="Horton D.L."/>
            <person name="Alikhan N.F."/>
            <person name="Baker D."/>
            <person name="Gharbi K."/>
            <person name="Hall N."/>
            <person name="Watson M."/>
            <person name="Adriaenssens E.M."/>
            <person name="Foster-Nyarko E."/>
            <person name="Jarju S."/>
            <person name="Secka A."/>
            <person name="Antonio M."/>
            <person name="Oren A."/>
            <person name="Chaudhuri R.R."/>
            <person name="La Ragione R."/>
            <person name="Hildebrand F."/>
            <person name="Pallen M.J."/>
        </authorList>
    </citation>
    <scope>NUCLEOTIDE SEQUENCE</scope>
    <source>
        <strain evidence="7">CHK152-2871</strain>
    </source>
</reference>
<dbReference type="InterPro" id="IPR029752">
    <property type="entry name" value="D-isomer_DH_CS1"/>
</dbReference>
<dbReference type="PANTHER" id="PTHR43761">
    <property type="entry name" value="D-ISOMER SPECIFIC 2-HYDROXYACID DEHYDROGENASE FAMILY PROTEIN (AFU_ORTHOLOGUE AFUA_1G13630)"/>
    <property type="match status" value="1"/>
</dbReference>
<evidence type="ECO:0000256" key="4">
    <source>
        <dbReference type="RuleBase" id="RU003719"/>
    </source>
</evidence>
<dbReference type="Pfam" id="PF00389">
    <property type="entry name" value="2-Hacid_dh"/>
    <property type="match status" value="1"/>
</dbReference>
<reference evidence="7" key="1">
    <citation type="submission" date="2020-10" db="EMBL/GenBank/DDBJ databases">
        <authorList>
            <person name="Gilroy R."/>
        </authorList>
    </citation>
    <scope>NUCLEOTIDE SEQUENCE</scope>
    <source>
        <strain evidence="7">CHK152-2871</strain>
    </source>
</reference>
<keyword evidence="3" id="KW-0520">NAD</keyword>